<organism evidence="4">
    <name type="scientific">bioreactor metagenome</name>
    <dbReference type="NCBI Taxonomy" id="1076179"/>
    <lineage>
        <taxon>unclassified sequences</taxon>
        <taxon>metagenomes</taxon>
        <taxon>ecological metagenomes</taxon>
    </lineage>
</organism>
<feature type="domain" description="Tyr recombinase" evidence="3">
    <location>
        <begin position="110"/>
        <end position="310"/>
    </location>
</feature>
<dbReference type="GO" id="GO:0003677">
    <property type="term" value="F:DNA binding"/>
    <property type="evidence" value="ECO:0007669"/>
    <property type="project" value="UniProtKB-KW"/>
</dbReference>
<dbReference type="InterPro" id="IPR013762">
    <property type="entry name" value="Integrase-like_cat_sf"/>
</dbReference>
<name>A0A644YWC4_9ZZZZ</name>
<dbReference type="Pfam" id="PF00589">
    <property type="entry name" value="Phage_integrase"/>
    <property type="match status" value="1"/>
</dbReference>
<accession>A0A644YWC4</accession>
<keyword evidence="1" id="KW-0238">DNA-binding</keyword>
<protein>
    <submittedName>
        <fullName evidence="4">Tyrosine recombinase XerC</fullName>
    </submittedName>
</protein>
<reference evidence="4" key="1">
    <citation type="submission" date="2019-08" db="EMBL/GenBank/DDBJ databases">
        <authorList>
            <person name="Kucharzyk K."/>
            <person name="Murdoch R.W."/>
            <person name="Higgins S."/>
            <person name="Loffler F."/>
        </authorList>
    </citation>
    <scope>NUCLEOTIDE SEQUENCE</scope>
</reference>
<evidence type="ECO:0000256" key="2">
    <source>
        <dbReference type="ARBA" id="ARBA00023172"/>
    </source>
</evidence>
<dbReference type="PANTHER" id="PTHR30349:SF41">
    <property type="entry name" value="INTEGRASE_RECOMBINASE PROTEIN MJ0367-RELATED"/>
    <property type="match status" value="1"/>
</dbReference>
<keyword evidence="2" id="KW-0233">DNA recombination</keyword>
<comment type="caution">
    <text evidence="4">The sequence shown here is derived from an EMBL/GenBank/DDBJ whole genome shotgun (WGS) entry which is preliminary data.</text>
</comment>
<evidence type="ECO:0000313" key="4">
    <source>
        <dbReference type="EMBL" id="MPM30324.1"/>
    </source>
</evidence>
<dbReference type="Gene3D" id="1.10.443.10">
    <property type="entry name" value="Intergrase catalytic core"/>
    <property type="match status" value="1"/>
</dbReference>
<dbReference type="GO" id="GO:0015074">
    <property type="term" value="P:DNA integration"/>
    <property type="evidence" value="ECO:0007669"/>
    <property type="project" value="InterPro"/>
</dbReference>
<dbReference type="AlphaFoldDB" id="A0A644YWC4"/>
<proteinExistence type="predicted"/>
<dbReference type="PANTHER" id="PTHR30349">
    <property type="entry name" value="PHAGE INTEGRASE-RELATED"/>
    <property type="match status" value="1"/>
</dbReference>
<dbReference type="SUPFAM" id="SSF56349">
    <property type="entry name" value="DNA breaking-rejoining enzymes"/>
    <property type="match status" value="1"/>
</dbReference>
<dbReference type="PROSITE" id="PS51898">
    <property type="entry name" value="TYR_RECOMBINASE"/>
    <property type="match status" value="1"/>
</dbReference>
<dbReference type="InterPro" id="IPR011010">
    <property type="entry name" value="DNA_brk_join_enz"/>
</dbReference>
<sequence>MNENTNNPINASEVSRLCRDFLEFKRATGLKYESEEKTLRYFIQYCRKNCLDDDLPEDIIYNWISESDNRSLKTRSNYAGTMTEWAKYVFSLGYFQLKIPVIRSPVSTAFIPHIFTAAETQAIWNTVDHIQPLKVYPNLHKCIPVLFRLLYACGLRISEALQITADDIDFNTSVITLKHTKLDRERLIPLSDSLAKVMKIYLGERAEILKKDSPIFYYRFGQVLTAGTVYKRFRMILQDSGIPYEGKLRGPRLHDFRHTFAVTTMNNLCAQGNDLYVTLPILSAYLGHAGVKSTERYIRLTEDRLSTIIDSVQIFLPNVFPEVKKDAEF</sequence>
<evidence type="ECO:0000259" key="3">
    <source>
        <dbReference type="PROSITE" id="PS51898"/>
    </source>
</evidence>
<dbReference type="InterPro" id="IPR002104">
    <property type="entry name" value="Integrase_catalytic"/>
</dbReference>
<gene>
    <name evidence="4" type="primary">xerC_124</name>
    <name evidence="4" type="ORF">SDC9_76872</name>
</gene>
<dbReference type="InterPro" id="IPR050090">
    <property type="entry name" value="Tyrosine_recombinase_XerCD"/>
</dbReference>
<evidence type="ECO:0000256" key="1">
    <source>
        <dbReference type="ARBA" id="ARBA00023125"/>
    </source>
</evidence>
<dbReference type="GO" id="GO:0006310">
    <property type="term" value="P:DNA recombination"/>
    <property type="evidence" value="ECO:0007669"/>
    <property type="project" value="UniProtKB-KW"/>
</dbReference>
<dbReference type="EMBL" id="VSSQ01005756">
    <property type="protein sequence ID" value="MPM30324.1"/>
    <property type="molecule type" value="Genomic_DNA"/>
</dbReference>